<proteinExistence type="predicted"/>
<protein>
    <submittedName>
        <fullName evidence="1">Uncharacterized protein</fullName>
    </submittedName>
</protein>
<gene>
    <name evidence="1" type="ORF">ROSEINA2194_00619</name>
</gene>
<organism evidence="1 2">
    <name type="scientific">Roseburia inulinivorans DSM 16841</name>
    <dbReference type="NCBI Taxonomy" id="622312"/>
    <lineage>
        <taxon>Bacteria</taxon>
        <taxon>Bacillati</taxon>
        <taxon>Bacillota</taxon>
        <taxon>Clostridia</taxon>
        <taxon>Lachnospirales</taxon>
        <taxon>Lachnospiraceae</taxon>
        <taxon>Roseburia</taxon>
    </lineage>
</organism>
<dbReference type="Proteomes" id="UP000003561">
    <property type="component" value="Unassembled WGS sequence"/>
</dbReference>
<evidence type="ECO:0000313" key="2">
    <source>
        <dbReference type="Proteomes" id="UP000003561"/>
    </source>
</evidence>
<comment type="caution">
    <text evidence="1">The sequence shown here is derived from an EMBL/GenBank/DDBJ whole genome shotgun (WGS) entry which is preliminary data.</text>
</comment>
<evidence type="ECO:0000313" key="1">
    <source>
        <dbReference type="EMBL" id="EEG95422.1"/>
    </source>
</evidence>
<dbReference type="AlphaFoldDB" id="C0FPG7"/>
<reference evidence="1 2" key="2">
    <citation type="submission" date="2009-03" db="EMBL/GenBank/DDBJ databases">
        <title>Draft genome sequence of Roseburia inulinivorans (DSM 16841).</title>
        <authorList>
            <person name="Sudarsanam P."/>
            <person name="Ley R."/>
            <person name="Guruge J."/>
            <person name="Turnbaugh P.J."/>
            <person name="Mahowald M."/>
            <person name="Liep D."/>
            <person name="Gordon J."/>
        </authorList>
    </citation>
    <scope>NUCLEOTIDE SEQUENCE [LARGE SCALE GENOMIC DNA]</scope>
    <source>
        <strain evidence="1 2">DSM 16841</strain>
    </source>
</reference>
<sequence length="69" mass="7330">MAKKSDLQKVGFNQTASASSTGIAPLHGSHAALPITCDASNARIMAVGEYHYTDIWIVAADVPRSAMER</sequence>
<name>C0FPG7_9FIRM</name>
<reference evidence="1 2" key="1">
    <citation type="submission" date="2009-02" db="EMBL/GenBank/DDBJ databases">
        <authorList>
            <person name="Fulton L."/>
            <person name="Clifton S."/>
            <person name="Fulton B."/>
            <person name="Xu J."/>
            <person name="Minx P."/>
            <person name="Pepin K.H."/>
            <person name="Johnson M."/>
            <person name="Bhonagiri V."/>
            <person name="Nash W.E."/>
            <person name="Mardis E.R."/>
            <person name="Wilson R.K."/>
        </authorList>
    </citation>
    <scope>NUCLEOTIDE SEQUENCE [LARGE SCALE GENOMIC DNA]</scope>
    <source>
        <strain evidence="1 2">DSM 16841</strain>
    </source>
</reference>
<dbReference type="EMBL" id="ACFY01000031">
    <property type="protein sequence ID" value="EEG95422.1"/>
    <property type="molecule type" value="Genomic_DNA"/>
</dbReference>
<accession>C0FPG7</accession>